<gene>
    <name evidence="2" type="ORF">PAHAL_9G335000</name>
</gene>
<proteinExistence type="predicted"/>
<name>A0A2T8I3C8_9POAL</name>
<organism evidence="2">
    <name type="scientific">Panicum hallii</name>
    <dbReference type="NCBI Taxonomy" id="206008"/>
    <lineage>
        <taxon>Eukaryota</taxon>
        <taxon>Viridiplantae</taxon>
        <taxon>Streptophyta</taxon>
        <taxon>Embryophyta</taxon>
        <taxon>Tracheophyta</taxon>
        <taxon>Spermatophyta</taxon>
        <taxon>Magnoliopsida</taxon>
        <taxon>Liliopsida</taxon>
        <taxon>Poales</taxon>
        <taxon>Poaceae</taxon>
        <taxon>PACMAD clade</taxon>
        <taxon>Panicoideae</taxon>
        <taxon>Panicodae</taxon>
        <taxon>Paniceae</taxon>
        <taxon>Panicinae</taxon>
        <taxon>Panicum</taxon>
        <taxon>Panicum sect. Panicum</taxon>
    </lineage>
</organism>
<evidence type="ECO:0000256" key="1">
    <source>
        <dbReference type="SAM" id="MobiDB-lite"/>
    </source>
</evidence>
<reference evidence="2" key="1">
    <citation type="submission" date="2018-04" db="EMBL/GenBank/DDBJ databases">
        <title>WGS assembly of Panicum hallii.</title>
        <authorList>
            <person name="Lovell J."/>
            <person name="Jenkins J."/>
            <person name="Lowry D."/>
            <person name="Mamidi S."/>
            <person name="Sreedasyam A."/>
            <person name="Weng X."/>
            <person name="Barry K."/>
            <person name="Bonette J."/>
            <person name="Campitelli B."/>
            <person name="Daum C."/>
            <person name="Gordon S."/>
            <person name="Gould B."/>
            <person name="Lipzen A."/>
            <person name="Macqueen A."/>
            <person name="Palacio-Mejia J."/>
            <person name="Plott C."/>
            <person name="Shakirov E."/>
            <person name="Shu S."/>
            <person name="Yoshinaga Y."/>
            <person name="Zane M."/>
            <person name="Rokhsar D."/>
            <person name="Grimwood J."/>
            <person name="Schmutz J."/>
            <person name="Juenger T."/>
        </authorList>
    </citation>
    <scope>NUCLEOTIDE SEQUENCE [LARGE SCALE GENOMIC DNA]</scope>
    <source>
        <strain evidence="2">FIL2</strain>
    </source>
</reference>
<protein>
    <submittedName>
        <fullName evidence="2">Uncharacterized protein</fullName>
    </submittedName>
</protein>
<dbReference type="Gramene" id="PVH32159">
    <property type="protein sequence ID" value="PVH32159"/>
    <property type="gene ID" value="PAHAL_9G335000"/>
</dbReference>
<dbReference type="AlphaFoldDB" id="A0A2T8I3C8"/>
<dbReference type="EMBL" id="CM008054">
    <property type="protein sequence ID" value="PVH32159.1"/>
    <property type="molecule type" value="Genomic_DNA"/>
</dbReference>
<feature type="region of interest" description="Disordered" evidence="1">
    <location>
        <begin position="1"/>
        <end position="45"/>
    </location>
</feature>
<sequence>MQHGESSYERQAPQLHPPAVDSPHAPSRPQAQARPSVPQLHHPRAQARVMISLHTSTSKLSDLSIFLQINQLLRLPWILEPIQM</sequence>
<evidence type="ECO:0000313" key="2">
    <source>
        <dbReference type="EMBL" id="PVH32159.1"/>
    </source>
</evidence>
<dbReference type="Proteomes" id="UP000243499">
    <property type="component" value="Chromosome 9"/>
</dbReference>
<accession>A0A2T8I3C8</accession>